<dbReference type="STRING" id="1121321.SAMN04488530_1536"/>
<dbReference type="EMBL" id="FQWX01000053">
    <property type="protein sequence ID" value="SHH46552.1"/>
    <property type="molecule type" value="Genomic_DNA"/>
</dbReference>
<name>A0A1M5T775_9FIRM</name>
<keyword evidence="2" id="KW-1185">Reference proteome</keyword>
<gene>
    <name evidence="1" type="ORF">SAMN04488530_1536</name>
</gene>
<protein>
    <submittedName>
        <fullName evidence="1">Uncharacterized protein</fullName>
    </submittedName>
</protein>
<evidence type="ECO:0000313" key="1">
    <source>
        <dbReference type="EMBL" id="SHH46552.1"/>
    </source>
</evidence>
<organism evidence="1 2">
    <name type="scientific">Asaccharospora irregularis DSM 2635</name>
    <dbReference type="NCBI Taxonomy" id="1121321"/>
    <lineage>
        <taxon>Bacteria</taxon>
        <taxon>Bacillati</taxon>
        <taxon>Bacillota</taxon>
        <taxon>Clostridia</taxon>
        <taxon>Peptostreptococcales</taxon>
        <taxon>Peptostreptococcaceae</taxon>
        <taxon>Asaccharospora</taxon>
    </lineage>
</organism>
<reference evidence="2" key="1">
    <citation type="submission" date="2016-11" db="EMBL/GenBank/DDBJ databases">
        <authorList>
            <person name="Varghese N."/>
            <person name="Submissions S."/>
        </authorList>
    </citation>
    <scope>NUCLEOTIDE SEQUENCE [LARGE SCALE GENOMIC DNA]</scope>
    <source>
        <strain evidence="2">DSM 2635</strain>
    </source>
</reference>
<dbReference type="Proteomes" id="UP000243255">
    <property type="component" value="Unassembled WGS sequence"/>
</dbReference>
<proteinExistence type="predicted"/>
<dbReference type="AlphaFoldDB" id="A0A1M5T775"/>
<dbReference type="RefSeq" id="WP_073127686.1">
    <property type="nucleotide sequence ID" value="NZ_BAABCH010000068.1"/>
</dbReference>
<evidence type="ECO:0000313" key="2">
    <source>
        <dbReference type="Proteomes" id="UP000243255"/>
    </source>
</evidence>
<accession>A0A1M5T775</accession>
<dbReference type="OrthoDB" id="2960625at2"/>
<sequence>MLEIGELDIKNRIIHCELSGHIGDIDYKKEEILISRQGDNLLFFKRISEKLINKVLISECQKLVLKGWIILYDGLNIFNINTSRKSLIEIGIDDIEDIDKDTVGYTTNNTPFFIGHDERGIMLLKSLEEDIITIKNHEIDDIIINNETNNKNENFKEIEIRFLEKSIRINVCESLIQKLIRNTFVYSKEDILKKASMKDLYMNWSKSMNDIILFDFFGDLYYTKLEIDKIIKESKQQGRPTLGEDEKVAIVNILYYQIQNQKNQFDAVAAYMPKIMEVSDLKLFSKFDKTLDIKVFKLLQKQLFTISRQLNRYLNDIEKNLSQITFSIYDEIRERKYLAQINTKEFGIGMGISNSIDLALGRNILVPLISKDAMEIYKTKNIKNTELSKLNVFTHQSIDKLNHLIDTMYPYYVEEANTSLFNLFKTLEKEYSKLGEGEKIKDILFKRITDLYLYKQLSLNPMTNLRRKDLINKISVAIDRDMCNLDEEILFIGGE</sequence>